<dbReference type="PRINTS" id="PR00633">
    <property type="entry name" value="RCCNDNSATION"/>
</dbReference>
<protein>
    <submittedName>
        <fullName evidence="1">Regulator of chromosome condensation</fullName>
    </submittedName>
</protein>
<proteinExistence type="predicted"/>
<organism evidence="1">
    <name type="scientific">Hyperionvirus sp</name>
    <dbReference type="NCBI Taxonomy" id="2487770"/>
    <lineage>
        <taxon>Viruses</taxon>
        <taxon>Varidnaviria</taxon>
        <taxon>Bamfordvirae</taxon>
        <taxon>Nucleocytoviricota</taxon>
        <taxon>Megaviricetes</taxon>
        <taxon>Imitervirales</taxon>
        <taxon>Mimiviridae</taxon>
        <taxon>Klosneuvirinae</taxon>
    </lineage>
</organism>
<dbReference type="PANTHER" id="PTHR45982:SF10">
    <property type="entry name" value="RETINITIS PIGMENTOSA GTPASE REGULATOR"/>
    <property type="match status" value="1"/>
</dbReference>
<dbReference type="InterPro" id="IPR051553">
    <property type="entry name" value="Ran_GTPase-activating"/>
</dbReference>
<dbReference type="EMBL" id="MK072385">
    <property type="protein sequence ID" value="AYV82864.1"/>
    <property type="molecule type" value="Genomic_DNA"/>
</dbReference>
<accession>A0A3G5A8P0</accession>
<dbReference type="InterPro" id="IPR009091">
    <property type="entry name" value="RCC1/BLIP-II"/>
</dbReference>
<reference evidence="1" key="1">
    <citation type="submission" date="2018-10" db="EMBL/GenBank/DDBJ databases">
        <title>Hidden diversity of soil giant viruses.</title>
        <authorList>
            <person name="Schulz F."/>
            <person name="Alteio L."/>
            <person name="Goudeau D."/>
            <person name="Ryan E.M."/>
            <person name="Malmstrom R.R."/>
            <person name="Blanchard J."/>
            <person name="Woyke T."/>
        </authorList>
    </citation>
    <scope>NUCLEOTIDE SEQUENCE</scope>
    <source>
        <strain evidence="1">HYV1</strain>
    </source>
</reference>
<dbReference type="Gene3D" id="2.130.10.30">
    <property type="entry name" value="Regulator of chromosome condensation 1/beta-lactamase-inhibitor protein II"/>
    <property type="match status" value="1"/>
</dbReference>
<dbReference type="InterPro" id="IPR000408">
    <property type="entry name" value="Reg_chr_condens"/>
</dbReference>
<evidence type="ECO:0000313" key="1">
    <source>
        <dbReference type="EMBL" id="AYV82864.1"/>
    </source>
</evidence>
<gene>
    <name evidence="1" type="ORF">Hyperionvirus3_10</name>
</gene>
<sequence length="449" mass="51459">MSLNDFISLFPNPLRAIIITYDPPMSQYLDRAIFNEREWKHLFRECYNLSYDSGDDYEHFKNRSKKKIFRSKSMEHQFLFLQSDNSLLALGENVFGQLGIGAVSRKKVRQIIKPTNKKIIETVSVDNYSLIMLDDHTVLGAGYNKNGQLGFGDNENRSSFSEIKSFPKNIETVYCKEFYILLKLDDGRLFISGNRGGLPESLGIKSNSFVQIKGAPKKIDEIVCNHGSLVIKTIDGEIYVVGENERKQLGIPKKKKSVAFIKIENIPLVDKIFGSDDVTFLILKDGRIMTSGVTHTGDLVGVAVDKTDKFVFVKAPMYITKVHLTWRSILEAIDKKFYLNPNTDRDGNFKTKYYDEITNLPLKTIDIHVDDTKWPNTLLAFTSDRKIYTSRHHHAKLEFFEIKNVPETISQIIYTREAIVIEDFFGGIWTLDCNNSGKKFEKVEMIDLL</sequence>
<dbReference type="SUPFAM" id="SSF50985">
    <property type="entry name" value="RCC1/BLIP-II"/>
    <property type="match status" value="1"/>
</dbReference>
<dbReference type="PANTHER" id="PTHR45982">
    <property type="entry name" value="REGULATOR OF CHROMOSOME CONDENSATION"/>
    <property type="match status" value="1"/>
</dbReference>
<dbReference type="GO" id="GO:0005085">
    <property type="term" value="F:guanyl-nucleotide exchange factor activity"/>
    <property type="evidence" value="ECO:0007669"/>
    <property type="project" value="TreeGrafter"/>
</dbReference>
<name>A0A3G5A8P0_9VIRU</name>